<proteinExistence type="predicted"/>
<dbReference type="IntAct" id="A0A1D6L9Q5">
    <property type="interactions" value="10"/>
</dbReference>
<dbReference type="GO" id="GO:0016740">
    <property type="term" value="F:transferase activity"/>
    <property type="evidence" value="ECO:0007669"/>
    <property type="project" value="UniProtKB-KW"/>
</dbReference>
<dbReference type="FunCoup" id="A0A1D6L9Q5">
    <property type="interactions" value="3"/>
</dbReference>
<dbReference type="OrthoDB" id="1925259at2759"/>
<dbReference type="EnsemblPlants" id="Zm00001eb062520_T002">
    <property type="protein sequence ID" value="Zm00001eb062520_P002"/>
    <property type="gene ID" value="Zm00001eb062520"/>
</dbReference>
<dbReference type="RefSeq" id="XP_008665680.1">
    <property type="nucleotide sequence ID" value="XM_008667458.3"/>
</dbReference>
<evidence type="ECO:0000313" key="4">
    <source>
        <dbReference type="EnsemblPlants" id="Zm00001eb062520_P002"/>
    </source>
</evidence>
<dbReference type="Pfam" id="PF14309">
    <property type="entry name" value="DUF4378"/>
    <property type="match status" value="1"/>
</dbReference>
<dbReference type="Proteomes" id="UP000007305">
    <property type="component" value="Chromosome 1"/>
</dbReference>
<dbReference type="EMBL" id="CM007647">
    <property type="protein sequence ID" value="ONM10879.1"/>
    <property type="molecule type" value="Genomic_DNA"/>
</dbReference>
<dbReference type="PaxDb" id="4577-GRMZM2G155317_P01"/>
<dbReference type="PANTHER" id="PTHR46836">
    <property type="entry name" value="AFADIN"/>
    <property type="match status" value="1"/>
</dbReference>
<dbReference type="Gramene" id="Zm00001eb062520_T002">
    <property type="protein sequence ID" value="Zm00001eb062520_P002"/>
    <property type="gene ID" value="Zm00001eb062520"/>
</dbReference>
<protein>
    <submittedName>
        <fullName evidence="3">Phosphatidylinositol N-acetyglucosaminlytransferase subunit P-related</fullName>
    </submittedName>
</protein>
<reference evidence="3 5" key="1">
    <citation type="submission" date="2015-12" db="EMBL/GenBank/DDBJ databases">
        <title>Update maize B73 reference genome by single molecule sequencing technologies.</title>
        <authorList>
            <consortium name="Maize Genome Sequencing Project"/>
            <person name="Ware D."/>
        </authorList>
    </citation>
    <scope>NUCLEOTIDE SEQUENCE [LARGE SCALE GENOMIC DNA]</scope>
    <source>
        <strain evidence="5">cv. B73</strain>
        <tissue evidence="3">Seedling</tissue>
    </source>
</reference>
<evidence type="ECO:0000256" key="1">
    <source>
        <dbReference type="SAM" id="MobiDB-lite"/>
    </source>
</evidence>
<dbReference type="InterPro" id="IPR025486">
    <property type="entry name" value="DUF4378"/>
</dbReference>
<dbReference type="KEGG" id="zma:103644251"/>
<evidence type="ECO:0000259" key="2">
    <source>
        <dbReference type="Pfam" id="PF14309"/>
    </source>
</evidence>
<dbReference type="eggNOG" id="ENOG502SNGC">
    <property type="taxonomic scope" value="Eukaryota"/>
</dbReference>
<dbReference type="AlphaFoldDB" id="A0A1D6L9Q5"/>
<feature type="compositionally biased region" description="Gly residues" evidence="1">
    <location>
        <begin position="20"/>
        <end position="30"/>
    </location>
</feature>
<reference evidence="4" key="3">
    <citation type="submission" date="2021-05" db="UniProtKB">
        <authorList>
            <consortium name="EnsemblPlants"/>
        </authorList>
    </citation>
    <scope>IDENTIFICATION</scope>
    <source>
        <strain evidence="4">cv. B73</strain>
    </source>
</reference>
<dbReference type="PANTHER" id="PTHR46836:SF5">
    <property type="entry name" value="OS03G0819700 PROTEIN"/>
    <property type="match status" value="1"/>
</dbReference>
<feature type="region of interest" description="Disordered" evidence="1">
    <location>
        <begin position="1"/>
        <end position="31"/>
    </location>
</feature>
<keyword evidence="3" id="KW-0808">Transferase</keyword>
<feature type="compositionally biased region" description="Basic residues" evidence="1">
    <location>
        <begin position="8"/>
        <end position="17"/>
    </location>
</feature>
<evidence type="ECO:0000313" key="3">
    <source>
        <dbReference type="EMBL" id="ONM10879.1"/>
    </source>
</evidence>
<dbReference type="ExpressionAtlas" id="A0A1D6L9Q5">
    <property type="expression patterns" value="baseline and differential"/>
</dbReference>
<organism evidence="4 5">
    <name type="scientific">Zea mays</name>
    <name type="common">Maize</name>
    <dbReference type="NCBI Taxonomy" id="4577"/>
    <lineage>
        <taxon>Eukaryota</taxon>
        <taxon>Viridiplantae</taxon>
        <taxon>Streptophyta</taxon>
        <taxon>Embryophyta</taxon>
        <taxon>Tracheophyta</taxon>
        <taxon>Spermatophyta</taxon>
        <taxon>Magnoliopsida</taxon>
        <taxon>Liliopsida</taxon>
        <taxon>Poales</taxon>
        <taxon>Poaceae</taxon>
        <taxon>PACMAD clade</taxon>
        <taxon>Panicoideae</taxon>
        <taxon>Andropogonodae</taxon>
        <taxon>Andropogoneae</taxon>
        <taxon>Tripsacinae</taxon>
        <taxon>Zea</taxon>
    </lineage>
</organism>
<evidence type="ECO:0000313" key="5">
    <source>
        <dbReference type="Proteomes" id="UP000007305"/>
    </source>
</evidence>
<name>A0A1D6L9Q5_MAIZE</name>
<dbReference type="GeneID" id="103644251"/>
<gene>
    <name evidence="4" type="primary">LOC103644251</name>
    <name evidence="3" type="ORF">ZEAMMB73_Zm00001d034636</name>
</gene>
<sequence length="601" mass="67196">MGGTGASSRRRWARRSFRTAGGGGGRGTGGVVRRTVAASTTMAPRGTQGFAHVDKQQRHVHGVLSDFRCNSGSTDHLSLYVEEFKHKSSHRSSVRCLPSAQGNVTEISRMQPVARKVQVDMTFNDKGLCRASRTVSGMRIQPKYYISSPNNNLKNSPTVKSYSGMSDFNYQLVRSAKRSALPKMGLTSTNCSLSEKMSFLRRPRHGDNHQNQSRISALNRRNKIVNPRGAAHLLSKDKVHEHLNSSLERHSQALLSNALIREKQLCCSDILNQKEPEQLWSSAYSESEKMLCFSSSDSIDDLQVSSSSDTSDSFNLSSLGVIDGDEWNTTFKRVYYPHAACLDSISVIYAKEIGQVSPISVLQPLSEDCSDSENIRHEPADPYDLQLRLELGTSAPRETAAEASNFRGTSVCLTSEVQSSDEKPIQLVEDILEEFEDDEERDFSYLLDILIASGIHGTAEDQMYKVCQSLDHPAGDDVFEKLEKKYNKVVQWSRSDRKLLFDMANTILSQILAPCLNMQPWVYTTRNLAPLWGPDGLLEKVLQMLVQRREHLAPSETKPEKKGFDPKWPGLADCIDRAGRDIERMVKDDLLEELVVELLSS</sequence>
<accession>A0A1D6L9Q5</accession>
<dbReference type="OMA" id="WSSAYSE"/>
<keyword evidence="5" id="KW-1185">Reference proteome</keyword>
<feature type="domain" description="DUF4378" evidence="2">
    <location>
        <begin position="442"/>
        <end position="593"/>
    </location>
</feature>
<reference evidence="4" key="2">
    <citation type="submission" date="2019-07" db="EMBL/GenBank/DDBJ databases">
        <authorList>
            <person name="Seetharam A."/>
            <person name="Woodhouse M."/>
            <person name="Cannon E."/>
        </authorList>
    </citation>
    <scope>NUCLEOTIDE SEQUENCE [LARGE SCALE GENOMIC DNA]</scope>
    <source>
        <strain evidence="4">cv. B73</strain>
    </source>
</reference>